<dbReference type="AlphaFoldDB" id="A0AAV7E249"/>
<evidence type="ECO:0000256" key="2">
    <source>
        <dbReference type="SAM" id="Phobius"/>
    </source>
</evidence>
<proteinExistence type="predicted"/>
<sequence length="192" mass="21133">MTSKGSVRRFTPESLSPRTRKSTAAAAAATRNRGAVDALASVSIIPIQTNQRRELVIQGHESPARLHPLENSEYQPDHITKQENRSPLLKPHRPRSQILHVSSLSPSSSWTLPNQSLSSSVCRHPAPSLIPPSISPVKKIFSFSSISLLNNSSQTVQSSPPHLISLSLSHSFSLFLPLALYLLCMFRGWIRS</sequence>
<keyword evidence="2" id="KW-0812">Transmembrane</keyword>
<evidence type="ECO:0000313" key="4">
    <source>
        <dbReference type="Proteomes" id="UP000825729"/>
    </source>
</evidence>
<keyword evidence="4" id="KW-1185">Reference proteome</keyword>
<name>A0AAV7E249_ARIFI</name>
<comment type="caution">
    <text evidence="3">The sequence shown here is derived from an EMBL/GenBank/DDBJ whole genome shotgun (WGS) entry which is preliminary data.</text>
</comment>
<keyword evidence="2" id="KW-1133">Transmembrane helix</keyword>
<evidence type="ECO:0000256" key="1">
    <source>
        <dbReference type="SAM" id="MobiDB-lite"/>
    </source>
</evidence>
<gene>
    <name evidence="3" type="ORF">H6P81_018502</name>
</gene>
<keyword evidence="2" id="KW-0472">Membrane</keyword>
<organism evidence="3 4">
    <name type="scientific">Aristolochia fimbriata</name>
    <name type="common">White veined hardy Dutchman's pipe vine</name>
    <dbReference type="NCBI Taxonomy" id="158543"/>
    <lineage>
        <taxon>Eukaryota</taxon>
        <taxon>Viridiplantae</taxon>
        <taxon>Streptophyta</taxon>
        <taxon>Embryophyta</taxon>
        <taxon>Tracheophyta</taxon>
        <taxon>Spermatophyta</taxon>
        <taxon>Magnoliopsida</taxon>
        <taxon>Magnoliidae</taxon>
        <taxon>Piperales</taxon>
        <taxon>Aristolochiaceae</taxon>
        <taxon>Aristolochia</taxon>
    </lineage>
</organism>
<reference evidence="3 4" key="1">
    <citation type="submission" date="2021-07" db="EMBL/GenBank/DDBJ databases">
        <title>The Aristolochia fimbriata genome: insights into angiosperm evolution, floral development and chemical biosynthesis.</title>
        <authorList>
            <person name="Jiao Y."/>
        </authorList>
    </citation>
    <scope>NUCLEOTIDE SEQUENCE [LARGE SCALE GENOMIC DNA]</scope>
    <source>
        <strain evidence="3">IBCAS-2021</strain>
        <tissue evidence="3">Leaf</tissue>
    </source>
</reference>
<protein>
    <submittedName>
        <fullName evidence="3">Uncharacterized protein</fullName>
    </submittedName>
</protein>
<dbReference type="Proteomes" id="UP000825729">
    <property type="component" value="Unassembled WGS sequence"/>
</dbReference>
<evidence type="ECO:0000313" key="3">
    <source>
        <dbReference type="EMBL" id="KAG9442648.1"/>
    </source>
</evidence>
<feature type="transmembrane region" description="Helical" evidence="2">
    <location>
        <begin position="172"/>
        <end position="190"/>
    </location>
</feature>
<feature type="region of interest" description="Disordered" evidence="1">
    <location>
        <begin position="1"/>
        <end position="33"/>
    </location>
</feature>
<dbReference type="EMBL" id="JAINDJ010000007">
    <property type="protein sequence ID" value="KAG9442648.1"/>
    <property type="molecule type" value="Genomic_DNA"/>
</dbReference>
<accession>A0AAV7E249</accession>